<keyword evidence="3" id="KW-0804">Transcription</keyword>
<dbReference type="InterPro" id="IPR002197">
    <property type="entry name" value="HTH_Fis"/>
</dbReference>
<dbReference type="InterPro" id="IPR009057">
    <property type="entry name" value="Homeodomain-like_sf"/>
</dbReference>
<accession>X1V476</accession>
<dbReference type="Pfam" id="PF02954">
    <property type="entry name" value="HTH_8"/>
    <property type="match status" value="1"/>
</dbReference>
<dbReference type="AlphaFoldDB" id="X1V476"/>
<keyword evidence="2" id="KW-0238">DNA-binding</keyword>
<keyword evidence="1" id="KW-0805">Transcription regulation</keyword>
<dbReference type="PRINTS" id="PR01590">
    <property type="entry name" value="HTHFIS"/>
</dbReference>
<name>X1V476_9ZZZZ</name>
<dbReference type="PANTHER" id="PTHR32071:SF21">
    <property type="entry name" value="TRANSCRIPTIONAL REGULATORY PROTEIN FLGR"/>
    <property type="match status" value="1"/>
</dbReference>
<dbReference type="PANTHER" id="PTHR32071">
    <property type="entry name" value="TRANSCRIPTIONAL REGULATORY PROTEIN"/>
    <property type="match status" value="1"/>
</dbReference>
<dbReference type="EMBL" id="BARW01026910">
    <property type="protein sequence ID" value="GAJ10612.1"/>
    <property type="molecule type" value="Genomic_DNA"/>
</dbReference>
<dbReference type="SUPFAM" id="SSF46689">
    <property type="entry name" value="Homeodomain-like"/>
    <property type="match status" value="1"/>
</dbReference>
<evidence type="ECO:0000256" key="3">
    <source>
        <dbReference type="ARBA" id="ARBA00023163"/>
    </source>
</evidence>
<protein>
    <recommendedName>
        <fullName evidence="4">DNA binding HTH domain-containing protein</fullName>
    </recommendedName>
</protein>
<feature type="domain" description="DNA binding HTH" evidence="4">
    <location>
        <begin position="48"/>
        <end position="88"/>
    </location>
</feature>
<comment type="caution">
    <text evidence="5">The sequence shown here is derived from an EMBL/GenBank/DDBJ whole genome shotgun (WGS) entry which is preliminary data.</text>
</comment>
<evidence type="ECO:0000313" key="5">
    <source>
        <dbReference type="EMBL" id="GAJ10612.1"/>
    </source>
</evidence>
<dbReference type="Gene3D" id="1.10.10.60">
    <property type="entry name" value="Homeodomain-like"/>
    <property type="match status" value="1"/>
</dbReference>
<sequence length="101" mass="11769">MRELENLVERATLLIESEVIKFQDLELISNPEGQPGSRNIENDRVLPLKEMEKKMIFQALKDHNGNRTHAAKLLGISVRTLRNKLHEYKKELDMEEITSQD</sequence>
<dbReference type="GO" id="GO:0043565">
    <property type="term" value="F:sequence-specific DNA binding"/>
    <property type="evidence" value="ECO:0007669"/>
    <property type="project" value="InterPro"/>
</dbReference>
<evidence type="ECO:0000256" key="1">
    <source>
        <dbReference type="ARBA" id="ARBA00023015"/>
    </source>
</evidence>
<gene>
    <name evidence="5" type="ORF">S12H4_43780</name>
</gene>
<evidence type="ECO:0000256" key="2">
    <source>
        <dbReference type="ARBA" id="ARBA00023125"/>
    </source>
</evidence>
<reference evidence="5" key="1">
    <citation type="journal article" date="2014" name="Front. Microbiol.">
        <title>High frequency of phylogenetically diverse reductive dehalogenase-homologous genes in deep subseafloor sedimentary metagenomes.</title>
        <authorList>
            <person name="Kawai M."/>
            <person name="Futagami T."/>
            <person name="Toyoda A."/>
            <person name="Takaki Y."/>
            <person name="Nishi S."/>
            <person name="Hori S."/>
            <person name="Arai W."/>
            <person name="Tsubouchi T."/>
            <person name="Morono Y."/>
            <person name="Uchiyama I."/>
            <person name="Ito T."/>
            <person name="Fujiyama A."/>
            <person name="Inagaki F."/>
            <person name="Takami H."/>
        </authorList>
    </citation>
    <scope>NUCLEOTIDE SEQUENCE</scope>
    <source>
        <strain evidence="5">Expedition CK06-06</strain>
    </source>
</reference>
<proteinExistence type="predicted"/>
<organism evidence="5">
    <name type="scientific">marine sediment metagenome</name>
    <dbReference type="NCBI Taxonomy" id="412755"/>
    <lineage>
        <taxon>unclassified sequences</taxon>
        <taxon>metagenomes</taxon>
        <taxon>ecological metagenomes</taxon>
    </lineage>
</organism>
<evidence type="ECO:0000259" key="4">
    <source>
        <dbReference type="Pfam" id="PF02954"/>
    </source>
</evidence>